<sequence>MGLLTSEFKERENNLIAIYYYTKQAADSKKAYEEIKLKMEKEAKANALRFAHITRELEQAQEHMAEIKRSSEMREQKYQEMLDKMEKALGKDRGYYEQEIKKYQESIQAERNARYHAERINGEKIDELNETLQNLNSSEQIKNEFAEEMAALDKKYSEAIANALKAKAAQSKS</sequence>
<reference evidence="2" key="1">
    <citation type="submission" date="2020-06" db="EMBL/GenBank/DDBJ databases">
        <title>Draft genome of Bugula neritina, a colonial animal packing powerful symbionts and potential medicines.</title>
        <authorList>
            <person name="Rayko M."/>
        </authorList>
    </citation>
    <scope>NUCLEOTIDE SEQUENCE [LARGE SCALE GENOMIC DNA]</scope>
    <source>
        <strain evidence="2">Kwan_BN1</strain>
    </source>
</reference>
<feature type="coiled-coil region" evidence="1">
    <location>
        <begin position="128"/>
        <end position="162"/>
    </location>
</feature>
<feature type="coiled-coil region" evidence="1">
    <location>
        <begin position="50"/>
        <end position="77"/>
    </location>
</feature>
<dbReference type="Proteomes" id="UP000593567">
    <property type="component" value="Unassembled WGS sequence"/>
</dbReference>
<name>A0A7J7K4X2_BUGNE</name>
<evidence type="ECO:0000313" key="2">
    <source>
        <dbReference type="EMBL" id="KAF6033689.1"/>
    </source>
</evidence>
<keyword evidence="1" id="KW-0175">Coiled coil</keyword>
<accession>A0A7J7K4X2</accession>
<keyword evidence="3" id="KW-1185">Reference proteome</keyword>
<dbReference type="AlphaFoldDB" id="A0A7J7K4X2"/>
<protein>
    <submittedName>
        <fullName evidence="2">Uncharacterized protein</fullName>
    </submittedName>
</protein>
<gene>
    <name evidence="2" type="ORF">EB796_008007</name>
</gene>
<evidence type="ECO:0000256" key="1">
    <source>
        <dbReference type="SAM" id="Coils"/>
    </source>
</evidence>
<comment type="caution">
    <text evidence="2">The sequence shown here is derived from an EMBL/GenBank/DDBJ whole genome shotgun (WGS) entry which is preliminary data.</text>
</comment>
<proteinExistence type="predicted"/>
<dbReference type="EMBL" id="VXIV02001260">
    <property type="protein sequence ID" value="KAF6033689.1"/>
    <property type="molecule type" value="Genomic_DNA"/>
</dbReference>
<organism evidence="2 3">
    <name type="scientific">Bugula neritina</name>
    <name type="common">Brown bryozoan</name>
    <name type="synonym">Sertularia neritina</name>
    <dbReference type="NCBI Taxonomy" id="10212"/>
    <lineage>
        <taxon>Eukaryota</taxon>
        <taxon>Metazoa</taxon>
        <taxon>Spiralia</taxon>
        <taxon>Lophotrochozoa</taxon>
        <taxon>Bryozoa</taxon>
        <taxon>Gymnolaemata</taxon>
        <taxon>Cheilostomatida</taxon>
        <taxon>Flustrina</taxon>
        <taxon>Buguloidea</taxon>
        <taxon>Bugulidae</taxon>
        <taxon>Bugula</taxon>
    </lineage>
</organism>
<evidence type="ECO:0000313" key="3">
    <source>
        <dbReference type="Proteomes" id="UP000593567"/>
    </source>
</evidence>